<name>A0A2W1BMS2_HELAM</name>
<keyword evidence="4" id="KW-0433">Leucine-rich repeat</keyword>
<keyword evidence="10 13" id="KW-0472">Membrane</keyword>
<keyword evidence="9" id="KW-0406">Ion transport</keyword>
<dbReference type="AlphaFoldDB" id="A0A2W1BMS2"/>
<keyword evidence="5 13" id="KW-0812">Transmembrane</keyword>
<dbReference type="PANTHER" id="PTHR46473:SF10">
    <property type="entry name" value="LD45603P-RELATED"/>
    <property type="match status" value="1"/>
</dbReference>
<evidence type="ECO:0000256" key="14">
    <source>
        <dbReference type="SAM" id="SignalP"/>
    </source>
</evidence>
<keyword evidence="2" id="KW-0813">Transport</keyword>
<evidence type="ECO:0000256" key="7">
    <source>
        <dbReference type="ARBA" id="ARBA00022737"/>
    </source>
</evidence>
<organism evidence="15 16">
    <name type="scientific">Helicoverpa armigera</name>
    <name type="common">Cotton bollworm</name>
    <name type="synonym">Heliothis armigera</name>
    <dbReference type="NCBI Taxonomy" id="29058"/>
    <lineage>
        <taxon>Eukaryota</taxon>
        <taxon>Metazoa</taxon>
        <taxon>Ecdysozoa</taxon>
        <taxon>Arthropoda</taxon>
        <taxon>Hexapoda</taxon>
        <taxon>Insecta</taxon>
        <taxon>Pterygota</taxon>
        <taxon>Neoptera</taxon>
        <taxon>Endopterygota</taxon>
        <taxon>Lepidoptera</taxon>
        <taxon>Glossata</taxon>
        <taxon>Ditrysia</taxon>
        <taxon>Noctuoidea</taxon>
        <taxon>Noctuidae</taxon>
        <taxon>Heliothinae</taxon>
        <taxon>Helicoverpa</taxon>
    </lineage>
</organism>
<evidence type="ECO:0000256" key="10">
    <source>
        <dbReference type="ARBA" id="ARBA00023136"/>
    </source>
</evidence>
<keyword evidence="7" id="KW-0677">Repeat</keyword>
<dbReference type="GO" id="GO:0005886">
    <property type="term" value="C:plasma membrane"/>
    <property type="evidence" value="ECO:0007669"/>
    <property type="project" value="UniProtKB-SubCell"/>
</dbReference>
<dbReference type="OrthoDB" id="72369at2759"/>
<comment type="subcellular location">
    <subcellularLocation>
        <location evidence="1">Cell membrane</location>
        <topology evidence="1">Single-pass membrane protein</topology>
    </subcellularLocation>
</comment>
<dbReference type="InterPro" id="IPR001611">
    <property type="entry name" value="Leu-rich_rpt"/>
</dbReference>
<feature type="signal peptide" evidence="14">
    <location>
        <begin position="1"/>
        <end position="24"/>
    </location>
</feature>
<keyword evidence="11" id="KW-1015">Disulfide bond</keyword>
<evidence type="ECO:0000256" key="11">
    <source>
        <dbReference type="ARBA" id="ARBA00023157"/>
    </source>
</evidence>
<evidence type="ECO:0000313" key="16">
    <source>
        <dbReference type="Proteomes" id="UP000249218"/>
    </source>
</evidence>
<feature type="chain" id="PRO_5016015967" description="LRRCT domain-containing protein" evidence="14">
    <location>
        <begin position="25"/>
        <end position="485"/>
    </location>
</feature>
<dbReference type="Pfam" id="PF13855">
    <property type="entry name" value="LRR_8"/>
    <property type="match status" value="2"/>
</dbReference>
<evidence type="ECO:0000256" key="6">
    <source>
        <dbReference type="ARBA" id="ARBA00022729"/>
    </source>
</evidence>
<evidence type="ECO:0000256" key="12">
    <source>
        <dbReference type="ARBA" id="ARBA00023303"/>
    </source>
</evidence>
<evidence type="ECO:0000256" key="8">
    <source>
        <dbReference type="ARBA" id="ARBA00022989"/>
    </source>
</evidence>
<keyword evidence="3" id="KW-1003">Cell membrane</keyword>
<feature type="transmembrane region" description="Helical" evidence="13">
    <location>
        <begin position="439"/>
        <end position="463"/>
    </location>
</feature>
<dbReference type="PANTHER" id="PTHR46473">
    <property type="entry name" value="GH08155P"/>
    <property type="match status" value="1"/>
</dbReference>
<evidence type="ECO:0008006" key="17">
    <source>
        <dbReference type="Google" id="ProtNLM"/>
    </source>
</evidence>
<dbReference type="PROSITE" id="PS51450">
    <property type="entry name" value="LRR"/>
    <property type="match status" value="1"/>
</dbReference>
<keyword evidence="16" id="KW-1185">Reference proteome</keyword>
<evidence type="ECO:0000256" key="2">
    <source>
        <dbReference type="ARBA" id="ARBA00022448"/>
    </source>
</evidence>
<evidence type="ECO:0000256" key="1">
    <source>
        <dbReference type="ARBA" id="ARBA00004162"/>
    </source>
</evidence>
<sequence>MFLYNLFRLSAVLIILVTIKLSLTQEDVGTETTDAPSTTICSLCACADGVVNCANLNITSLFEIPDWDALKDFNPITANLSLNPITAVTRISKLPIQVLNLSYCEISSLEDGSFLYLEDLMVLDLSNNKISTAAINRKVFVGPLTGGGPEDFKRMQSLNLANNDLHTLPQDIFMFMPTLTSLDLSGNPLAYIDQVTMGSISDLKNLRELRLSGCDLETLPDGLLRRQRKLRHLDLSNNRFTTIPLVLREAPNLVYLNLDRIPMQTLEANTALSNLTKLQELSMSRLSRLQNISAGALAGLSDLTILRLNYNPRLTNLNPDFMVWKNEDDEEMWPNIKELYLNNNNLSGIDSGLLDSWKDLVTGDFSTNPFNCDCNNQWMVDVLVPVLSGMPTNATINSMVCKKPSDLRGLTFAQLYNTSKILVCPESESISDLPMVSNMAIILGIMIGIVVTFPIVLVLVLLWRKGYFSKMRGTKYHSDDENEDL</sequence>
<evidence type="ECO:0000256" key="5">
    <source>
        <dbReference type="ARBA" id="ARBA00022692"/>
    </source>
</evidence>
<dbReference type="InterPro" id="IPR032675">
    <property type="entry name" value="LRR_dom_sf"/>
</dbReference>
<dbReference type="EMBL" id="KZ149991">
    <property type="protein sequence ID" value="PZC75591.1"/>
    <property type="molecule type" value="Genomic_DNA"/>
</dbReference>
<evidence type="ECO:0000256" key="13">
    <source>
        <dbReference type="SAM" id="Phobius"/>
    </source>
</evidence>
<dbReference type="Proteomes" id="UP000249218">
    <property type="component" value="Unassembled WGS sequence"/>
</dbReference>
<evidence type="ECO:0000256" key="3">
    <source>
        <dbReference type="ARBA" id="ARBA00022475"/>
    </source>
</evidence>
<dbReference type="SUPFAM" id="SSF52058">
    <property type="entry name" value="L domain-like"/>
    <property type="match status" value="1"/>
</dbReference>
<evidence type="ECO:0000256" key="9">
    <source>
        <dbReference type="ARBA" id="ARBA00023065"/>
    </source>
</evidence>
<dbReference type="InterPro" id="IPR051432">
    <property type="entry name" value="KCNMA1_auxiliary"/>
</dbReference>
<evidence type="ECO:0000313" key="15">
    <source>
        <dbReference type="EMBL" id="PZC75591.1"/>
    </source>
</evidence>
<gene>
    <name evidence="15" type="primary">HaOG205950</name>
    <name evidence="15" type="ORF">B5X24_HaOG205950</name>
</gene>
<protein>
    <recommendedName>
        <fullName evidence="17">LRRCT domain-containing protein</fullName>
    </recommendedName>
</protein>
<dbReference type="GO" id="GO:0034220">
    <property type="term" value="P:monoatomic ion transmembrane transport"/>
    <property type="evidence" value="ECO:0007669"/>
    <property type="project" value="UniProtKB-KW"/>
</dbReference>
<keyword evidence="6 14" id="KW-0732">Signal</keyword>
<evidence type="ECO:0000256" key="4">
    <source>
        <dbReference type="ARBA" id="ARBA00022614"/>
    </source>
</evidence>
<dbReference type="Gene3D" id="3.80.10.10">
    <property type="entry name" value="Ribonuclease Inhibitor"/>
    <property type="match status" value="3"/>
</dbReference>
<proteinExistence type="predicted"/>
<accession>A0A2W1BMS2</accession>
<dbReference type="InterPro" id="IPR003591">
    <property type="entry name" value="Leu-rich_rpt_typical-subtyp"/>
</dbReference>
<reference evidence="15 16" key="1">
    <citation type="journal article" date="2017" name="BMC Biol.">
        <title>Genomic innovations, transcriptional plasticity and gene loss underlying the evolution and divergence of two highly polyphagous and invasive Helicoverpa pest species.</title>
        <authorList>
            <person name="Pearce S.L."/>
            <person name="Clarke D.F."/>
            <person name="East P.D."/>
            <person name="Elfekih S."/>
            <person name="Gordon K.H."/>
            <person name="Jermiin L.S."/>
            <person name="McGaughran A."/>
            <person name="Oakeshott J.G."/>
            <person name="Papanikolaou A."/>
            <person name="Perera O.P."/>
            <person name="Rane R.V."/>
            <person name="Richards S."/>
            <person name="Tay W.T."/>
            <person name="Walsh T.K."/>
            <person name="Anderson A."/>
            <person name="Anderson C.J."/>
            <person name="Asgari S."/>
            <person name="Board P.G."/>
            <person name="Bretschneider A."/>
            <person name="Campbell P.M."/>
            <person name="Chertemps T."/>
            <person name="Christeller J.T."/>
            <person name="Coppin C.W."/>
            <person name="Downes S.J."/>
            <person name="Duan G."/>
            <person name="Farnsworth C.A."/>
            <person name="Good R.T."/>
            <person name="Han L.B."/>
            <person name="Han Y.C."/>
            <person name="Hatje K."/>
            <person name="Horne I."/>
            <person name="Huang Y.P."/>
            <person name="Hughes D.S."/>
            <person name="Jacquin-Joly E."/>
            <person name="James W."/>
            <person name="Jhangiani S."/>
            <person name="Kollmar M."/>
            <person name="Kuwar S.S."/>
            <person name="Li S."/>
            <person name="Liu N.Y."/>
            <person name="Maibeche M.T."/>
            <person name="Miller J.R."/>
            <person name="Montagne N."/>
            <person name="Perry T."/>
            <person name="Qu J."/>
            <person name="Song S.V."/>
            <person name="Sutton G.G."/>
            <person name="Vogel H."/>
            <person name="Walenz B.P."/>
            <person name="Xu W."/>
            <person name="Zhang H.J."/>
            <person name="Zou Z."/>
            <person name="Batterham P."/>
            <person name="Edwards O.R."/>
            <person name="Feyereisen R."/>
            <person name="Gibbs R.A."/>
            <person name="Heckel D.G."/>
            <person name="McGrath A."/>
            <person name="Robin C."/>
            <person name="Scherer S.E."/>
            <person name="Worley K.C."/>
            <person name="Wu Y.D."/>
        </authorList>
    </citation>
    <scope>NUCLEOTIDE SEQUENCE [LARGE SCALE GENOMIC DNA]</scope>
    <source>
        <strain evidence="15">Harm_GR_Male_#8</strain>
        <tissue evidence="15">Whole organism</tissue>
    </source>
</reference>
<keyword evidence="8 13" id="KW-1133">Transmembrane helix</keyword>
<dbReference type="Pfam" id="PF00560">
    <property type="entry name" value="LRR_1"/>
    <property type="match status" value="2"/>
</dbReference>
<dbReference type="SMART" id="SM00369">
    <property type="entry name" value="LRR_TYP"/>
    <property type="match status" value="8"/>
</dbReference>
<keyword evidence="12" id="KW-0407">Ion channel</keyword>